<dbReference type="Gene3D" id="3.30.420.10">
    <property type="entry name" value="Ribonuclease H-like superfamily/Ribonuclease H"/>
    <property type="match status" value="1"/>
</dbReference>
<dbReference type="PROSITE" id="PS50158">
    <property type="entry name" value="ZF_CCHC"/>
    <property type="match status" value="2"/>
</dbReference>
<evidence type="ECO:0000259" key="4">
    <source>
        <dbReference type="PROSITE" id="PS50158"/>
    </source>
</evidence>
<evidence type="ECO:0000313" key="6">
    <source>
        <dbReference type="EMBL" id="KAK1411515.1"/>
    </source>
</evidence>
<dbReference type="EMBL" id="JAUHHV010000010">
    <property type="protein sequence ID" value="KAK1411515.1"/>
    <property type="molecule type" value="Genomic_DNA"/>
</dbReference>
<evidence type="ECO:0000256" key="3">
    <source>
        <dbReference type="SAM" id="MobiDB-lite"/>
    </source>
</evidence>
<dbReference type="PANTHER" id="PTHR42648">
    <property type="entry name" value="TRANSPOSASE, PUTATIVE-RELATED"/>
    <property type="match status" value="1"/>
</dbReference>
<dbReference type="InterPro" id="IPR001584">
    <property type="entry name" value="Integrase_cat-core"/>
</dbReference>
<sequence length="1225" mass="138198">MNDLDSVQPNRPPRLVSGENFEDWKRCLKAFFYYTDYNQWESIVNGPHVPTTVEGTVTSVNTDPTTFTETDIKLLDRDKKALGALILCLHQDIFNRFAEHTTAKSLYDALCEFYDGNEDLKLDRKAQAEKEFNSFVGYSQENLTDITNRFLSVSSNLKKYDEKLGNHEQVAKLLDSLPPQWSLQIKLLKQERNFPDYKLMDVINKLKSFDLDVKRREYNQSMMVPNIPSQNAALISSAANSYAYSAASRGPSSHASAKSAGVPSNVGSSSNASVTTQIPSDTMALFGMFVHSYEALVAGELKGKGMTVEDMYQVDPDDLEETDIQWQMAMLTLRARRFMERTGRRNFGNQGQNAKLGYDKGKLRCYNCKQLGHFKRECPLPIVTEPVNSANPRSAQIQEKVEEAKSKNETALLTNFDWSAEIEETKEEINHALVAEITEFDNNDINLFDPFKEFFGNEEEEKVENAVKVQSDVIAQGHLNHSGLVCEAAVNEVKHEEESKVSLEEVIEKARLDAVDEFKRSTPYCQCDRALAAEKLVIGLPYDVIEDMCSSACKIRLIGIYKANKLLMSNENELKRTIKELKLSESKYFVKLREALKENEHLKRTLLEKNCEINYLTEQVTLAEFEARKLKNKLQQWTISGMKREELCKKQRGARVKTGLGLSNNETYAYPPPSTFCYSPTPIPHPSNELIQEIMQNDTDSSIAGLSEVNLKEVREEYAYGASVGLGCSGSSDGSSSDSKKSFEDICLDNPVCSNVSYSDNFMFNSNLGCSTSNPNVLNDDDLINNVCVNDKDKLSGQVSESQTKTNCFQKFFTHQIPTFTPVRISKPKEKESSFSYILKPKPESDTVKVTTGKLKELYDTYSDCNSQLSECDEEIEMDKIPVNRVPKAGFKSHCFKCGNTGHTVKQCSKLIQNSPKQKSIRKRLNTFVNNFFCNTSSASPPSGCSRHMTGLKDLLTNYRIINGGYVAFAGDKKGGKMIGQGEVSNGSLTLEDVNYVPELAFNLLSVSQICDKNIPVMFLPNECLFLKPEFTIPEDMVIMRAPRRNDTYMLNMGSTESNSTVTCLLSKASSFESFLWHKRLGHINFKILNKLVKNNLVRGLPQKDFSVVEKCMACARGKQHKKPHKLKITNTISEPLELLHTDLFGPISVKSIAKKSYCLVVTDDYSRYTWVRFMANKSETAEELMKLIPLIEVLGKKKVQAIRSDNGTEFRNHIFNSLCEQRGR</sequence>
<dbReference type="Pfam" id="PF14223">
    <property type="entry name" value="Retrotran_gag_2"/>
    <property type="match status" value="1"/>
</dbReference>
<dbReference type="GO" id="GO:0003676">
    <property type="term" value="F:nucleic acid binding"/>
    <property type="evidence" value="ECO:0007669"/>
    <property type="project" value="InterPro"/>
</dbReference>
<dbReference type="InterPro" id="IPR012337">
    <property type="entry name" value="RNaseH-like_sf"/>
</dbReference>
<keyword evidence="7" id="KW-1185">Reference proteome</keyword>
<dbReference type="Pfam" id="PF13976">
    <property type="entry name" value="gag_pre-integrs"/>
    <property type="match status" value="1"/>
</dbReference>
<dbReference type="InterPro" id="IPR025724">
    <property type="entry name" value="GAG-pre-integrase_dom"/>
</dbReference>
<dbReference type="SUPFAM" id="SSF57756">
    <property type="entry name" value="Retrovirus zinc finger-like domains"/>
    <property type="match status" value="1"/>
</dbReference>
<dbReference type="GO" id="GO:0008233">
    <property type="term" value="F:peptidase activity"/>
    <property type="evidence" value="ECO:0007669"/>
    <property type="project" value="UniProtKB-KW"/>
</dbReference>
<dbReference type="Proteomes" id="UP001229421">
    <property type="component" value="Unassembled WGS sequence"/>
</dbReference>
<evidence type="ECO:0000313" key="7">
    <source>
        <dbReference type="Proteomes" id="UP001229421"/>
    </source>
</evidence>
<dbReference type="PANTHER" id="PTHR42648:SF32">
    <property type="entry name" value="RIBONUCLEASE H-LIKE DOMAIN, GAG-PRE-INTEGRASE DOMAIN PROTEIN-RELATED"/>
    <property type="match status" value="1"/>
</dbReference>
<dbReference type="GO" id="GO:0006508">
    <property type="term" value="P:proteolysis"/>
    <property type="evidence" value="ECO:0007669"/>
    <property type="project" value="UniProtKB-KW"/>
</dbReference>
<keyword evidence="1" id="KW-0645">Protease</keyword>
<proteinExistence type="predicted"/>
<evidence type="ECO:0000256" key="2">
    <source>
        <dbReference type="PROSITE-ProRule" id="PRU00047"/>
    </source>
</evidence>
<dbReference type="Pfam" id="PF00098">
    <property type="entry name" value="zf-CCHC"/>
    <property type="match status" value="2"/>
</dbReference>
<gene>
    <name evidence="6" type="ORF">QVD17_38064</name>
</gene>
<organism evidence="6 7">
    <name type="scientific">Tagetes erecta</name>
    <name type="common">African marigold</name>
    <dbReference type="NCBI Taxonomy" id="13708"/>
    <lineage>
        <taxon>Eukaryota</taxon>
        <taxon>Viridiplantae</taxon>
        <taxon>Streptophyta</taxon>
        <taxon>Embryophyta</taxon>
        <taxon>Tracheophyta</taxon>
        <taxon>Spermatophyta</taxon>
        <taxon>Magnoliopsida</taxon>
        <taxon>eudicotyledons</taxon>
        <taxon>Gunneridae</taxon>
        <taxon>Pentapetalae</taxon>
        <taxon>asterids</taxon>
        <taxon>campanulids</taxon>
        <taxon>Asterales</taxon>
        <taxon>Asteraceae</taxon>
        <taxon>Asteroideae</taxon>
        <taxon>Heliantheae alliance</taxon>
        <taxon>Tageteae</taxon>
        <taxon>Tagetes</taxon>
    </lineage>
</organism>
<dbReference type="InterPro" id="IPR039537">
    <property type="entry name" value="Retrotran_Ty1/copia-like"/>
</dbReference>
<dbReference type="Pfam" id="PF22936">
    <property type="entry name" value="Pol_BBD"/>
    <property type="match status" value="1"/>
</dbReference>
<keyword evidence="2" id="KW-0479">Metal-binding</keyword>
<feature type="compositionally biased region" description="Polar residues" evidence="3">
    <location>
        <begin position="265"/>
        <end position="274"/>
    </location>
</feature>
<dbReference type="GO" id="GO:0008270">
    <property type="term" value="F:zinc ion binding"/>
    <property type="evidence" value="ECO:0007669"/>
    <property type="project" value="UniProtKB-KW"/>
</dbReference>
<feature type="domain" description="Integrase catalytic" evidence="5">
    <location>
        <begin position="1132"/>
        <end position="1225"/>
    </location>
</feature>
<dbReference type="InterPro" id="IPR036397">
    <property type="entry name" value="RNaseH_sf"/>
</dbReference>
<dbReference type="SUPFAM" id="SSF53098">
    <property type="entry name" value="Ribonuclease H-like"/>
    <property type="match status" value="1"/>
</dbReference>
<feature type="domain" description="CCHC-type" evidence="4">
    <location>
        <begin position="364"/>
        <end position="379"/>
    </location>
</feature>
<dbReference type="InterPro" id="IPR036875">
    <property type="entry name" value="Znf_CCHC_sf"/>
</dbReference>
<keyword evidence="1" id="KW-0378">Hydrolase</keyword>
<protein>
    <submittedName>
        <fullName evidence="6">Uncharacterized protein</fullName>
    </submittedName>
</protein>
<dbReference type="PROSITE" id="PS50994">
    <property type="entry name" value="INTEGRASE"/>
    <property type="match status" value="1"/>
</dbReference>
<feature type="region of interest" description="Disordered" evidence="3">
    <location>
        <begin position="253"/>
        <end position="274"/>
    </location>
</feature>
<dbReference type="Gene3D" id="4.10.60.10">
    <property type="entry name" value="Zinc finger, CCHC-type"/>
    <property type="match status" value="1"/>
</dbReference>
<dbReference type="SMART" id="SM00343">
    <property type="entry name" value="ZnF_C2HC"/>
    <property type="match status" value="2"/>
</dbReference>
<dbReference type="AlphaFoldDB" id="A0AAD8JV56"/>
<dbReference type="Pfam" id="PF00665">
    <property type="entry name" value="rve"/>
    <property type="match status" value="1"/>
</dbReference>
<accession>A0AAD8JV56</accession>
<dbReference type="GO" id="GO:0015074">
    <property type="term" value="P:DNA integration"/>
    <property type="evidence" value="ECO:0007669"/>
    <property type="project" value="InterPro"/>
</dbReference>
<keyword evidence="2" id="KW-0863">Zinc-finger</keyword>
<keyword evidence="2" id="KW-0862">Zinc</keyword>
<dbReference type="InterPro" id="IPR054722">
    <property type="entry name" value="PolX-like_BBD"/>
</dbReference>
<comment type="caution">
    <text evidence="6">The sequence shown here is derived from an EMBL/GenBank/DDBJ whole genome shotgun (WGS) entry which is preliminary data.</text>
</comment>
<evidence type="ECO:0000256" key="1">
    <source>
        <dbReference type="ARBA" id="ARBA00022670"/>
    </source>
</evidence>
<dbReference type="InterPro" id="IPR001878">
    <property type="entry name" value="Znf_CCHC"/>
</dbReference>
<evidence type="ECO:0000259" key="5">
    <source>
        <dbReference type="PROSITE" id="PS50994"/>
    </source>
</evidence>
<reference evidence="6" key="1">
    <citation type="journal article" date="2023" name="bioRxiv">
        <title>Improved chromosome-level genome assembly for marigold (Tagetes erecta).</title>
        <authorList>
            <person name="Jiang F."/>
            <person name="Yuan L."/>
            <person name="Wang S."/>
            <person name="Wang H."/>
            <person name="Xu D."/>
            <person name="Wang A."/>
            <person name="Fan W."/>
        </authorList>
    </citation>
    <scope>NUCLEOTIDE SEQUENCE</scope>
    <source>
        <strain evidence="6">WSJ</strain>
        <tissue evidence="6">Leaf</tissue>
    </source>
</reference>
<feature type="domain" description="CCHC-type" evidence="4">
    <location>
        <begin position="895"/>
        <end position="910"/>
    </location>
</feature>
<name>A0AAD8JV56_TARER</name>